<proteinExistence type="predicted"/>
<dbReference type="GO" id="GO:0000155">
    <property type="term" value="F:phosphorelay sensor kinase activity"/>
    <property type="evidence" value="ECO:0007669"/>
    <property type="project" value="InterPro"/>
</dbReference>
<keyword evidence="9" id="KW-1185">Reference proteome</keyword>
<evidence type="ECO:0000256" key="1">
    <source>
        <dbReference type="ARBA" id="ARBA00000085"/>
    </source>
</evidence>
<dbReference type="AlphaFoldDB" id="A0A0K2SPM0"/>
<dbReference type="InterPro" id="IPR005467">
    <property type="entry name" value="His_kinase_dom"/>
</dbReference>
<keyword evidence="5" id="KW-0902">Two-component regulatory system</keyword>
<dbReference type="Gene3D" id="1.20.5.1930">
    <property type="match status" value="1"/>
</dbReference>
<dbReference type="OrthoDB" id="9795828at2"/>
<dbReference type="SUPFAM" id="SSF55874">
    <property type="entry name" value="ATPase domain of HSP90 chaperone/DNA topoisomerase II/histidine kinase"/>
    <property type="match status" value="1"/>
</dbReference>
<dbReference type="InterPro" id="IPR003594">
    <property type="entry name" value="HATPase_dom"/>
</dbReference>
<feature type="domain" description="Histidine kinase" evidence="7">
    <location>
        <begin position="353"/>
        <end position="547"/>
    </location>
</feature>
<protein>
    <recommendedName>
        <fullName evidence="2">histidine kinase</fullName>
        <ecNumber evidence="2">2.7.13.3</ecNumber>
    </recommendedName>
</protein>
<dbReference type="Gene3D" id="3.30.450.40">
    <property type="match status" value="2"/>
</dbReference>
<dbReference type="KEGG" id="lpil:LIP_3229"/>
<evidence type="ECO:0000256" key="4">
    <source>
        <dbReference type="ARBA" id="ARBA00022777"/>
    </source>
</evidence>
<dbReference type="InterPro" id="IPR029016">
    <property type="entry name" value="GAF-like_dom_sf"/>
</dbReference>
<dbReference type="Pfam" id="PF13185">
    <property type="entry name" value="GAF_2"/>
    <property type="match status" value="2"/>
</dbReference>
<dbReference type="InterPro" id="IPR003018">
    <property type="entry name" value="GAF"/>
</dbReference>
<dbReference type="PROSITE" id="PS50109">
    <property type="entry name" value="HIS_KIN"/>
    <property type="match status" value="1"/>
</dbReference>
<dbReference type="PANTHER" id="PTHR24421">
    <property type="entry name" value="NITRATE/NITRITE SENSOR PROTEIN NARX-RELATED"/>
    <property type="match status" value="1"/>
</dbReference>
<evidence type="ECO:0000313" key="9">
    <source>
        <dbReference type="Proteomes" id="UP000065807"/>
    </source>
</evidence>
<organism evidence="8 9">
    <name type="scientific">Limnochorda pilosa</name>
    <dbReference type="NCBI Taxonomy" id="1555112"/>
    <lineage>
        <taxon>Bacteria</taxon>
        <taxon>Bacillati</taxon>
        <taxon>Bacillota</taxon>
        <taxon>Limnochordia</taxon>
        <taxon>Limnochordales</taxon>
        <taxon>Limnochordaceae</taxon>
        <taxon>Limnochorda</taxon>
    </lineage>
</organism>
<evidence type="ECO:0000259" key="7">
    <source>
        <dbReference type="PROSITE" id="PS50109"/>
    </source>
</evidence>
<dbReference type="Pfam" id="PF07730">
    <property type="entry name" value="HisKA_3"/>
    <property type="match status" value="1"/>
</dbReference>
<dbReference type="InterPro" id="IPR011712">
    <property type="entry name" value="Sig_transdc_His_kin_sub3_dim/P"/>
</dbReference>
<feature type="region of interest" description="Disordered" evidence="6">
    <location>
        <begin position="532"/>
        <end position="559"/>
    </location>
</feature>
<evidence type="ECO:0000313" key="8">
    <source>
        <dbReference type="EMBL" id="BAS29046.1"/>
    </source>
</evidence>
<dbReference type="EC" id="2.7.13.3" evidence="2"/>
<reference evidence="9" key="1">
    <citation type="submission" date="2015-07" db="EMBL/GenBank/DDBJ databases">
        <title>Complete genome sequence and phylogenetic analysis of Limnochorda pilosa.</title>
        <authorList>
            <person name="Watanabe M."/>
            <person name="Kojima H."/>
            <person name="Fukui M."/>
        </authorList>
    </citation>
    <scope>NUCLEOTIDE SEQUENCE [LARGE SCALE GENOMIC DNA]</scope>
    <source>
        <strain evidence="9">HC45</strain>
    </source>
</reference>
<dbReference type="SMART" id="SM00387">
    <property type="entry name" value="HATPase_c"/>
    <property type="match status" value="1"/>
</dbReference>
<evidence type="ECO:0000256" key="3">
    <source>
        <dbReference type="ARBA" id="ARBA00022679"/>
    </source>
</evidence>
<dbReference type="Pfam" id="PF02518">
    <property type="entry name" value="HATPase_c"/>
    <property type="match status" value="1"/>
</dbReference>
<accession>A0A0K2SPM0</accession>
<evidence type="ECO:0000256" key="2">
    <source>
        <dbReference type="ARBA" id="ARBA00012438"/>
    </source>
</evidence>
<keyword evidence="4 8" id="KW-0418">Kinase</keyword>
<dbReference type="Proteomes" id="UP000065807">
    <property type="component" value="Chromosome"/>
</dbReference>
<dbReference type="STRING" id="1555112.LIP_3229"/>
<dbReference type="InterPro" id="IPR050482">
    <property type="entry name" value="Sensor_HK_TwoCompSys"/>
</dbReference>
<dbReference type="SUPFAM" id="SSF55781">
    <property type="entry name" value="GAF domain-like"/>
    <property type="match status" value="2"/>
</dbReference>
<sequence>MGEAWGLRELHTLKALAEALNEQATLGEALEAALARLLEMTGLQTAWVFLDEKGDGRLLRATAGRNLPPALEADDRRALRAGWCDCQELYAEGRLERATNILTCSRLHKARADTAGLVYHASALIRCKGKPVGILNVAGPGRETFTEERLELLAAVASLVGAAVERARLLVSAELRAGQFQRLAQLARAMGKVTRRPELAEGLPQWVVDGFGFDAAALWLAGEGGFRLAAASPWLRVKLAGRAREAPPPEATARRLAEAAARPEALVLQDLRRIPVKERGNVWRGSRSLALFPVVAGGSPVGVLQVEGRRTGAFGSSEVDLLSAFVAQAGAVWESLLWQRRRRELARAEERRRVARELHDSVSQRLFSLKLSARAARRLMRSEPDRAQGILAQVEELGGSALAEMRRLVEQLRLEPAAEGLAGELRRWVDSLFVPERQRVEVEEEGPSLGDPSPPVRQAALRIAQEAVGNALRHAGEVPVRVRLRWSPDHLTLTVTDRGLGFDPRARSRQGGLANMRTRAREVGGRLRIVSRPGRGTRVEAQLPLRPRPSPEGGNGRGS</sequence>
<keyword evidence="3" id="KW-0808">Transferase</keyword>
<dbReference type="EMBL" id="AP014924">
    <property type="protein sequence ID" value="BAS29046.1"/>
    <property type="molecule type" value="Genomic_DNA"/>
</dbReference>
<gene>
    <name evidence="8" type="ORF">LIP_3229</name>
</gene>
<name>A0A0K2SPM0_LIMPI</name>
<dbReference type="Gene3D" id="3.30.565.10">
    <property type="entry name" value="Histidine kinase-like ATPase, C-terminal domain"/>
    <property type="match status" value="1"/>
</dbReference>
<dbReference type="InterPro" id="IPR036890">
    <property type="entry name" value="HATPase_C_sf"/>
</dbReference>
<dbReference type="SMART" id="SM00065">
    <property type="entry name" value="GAF"/>
    <property type="match status" value="2"/>
</dbReference>
<dbReference type="GO" id="GO:0016020">
    <property type="term" value="C:membrane"/>
    <property type="evidence" value="ECO:0007669"/>
    <property type="project" value="InterPro"/>
</dbReference>
<evidence type="ECO:0000256" key="5">
    <source>
        <dbReference type="ARBA" id="ARBA00023012"/>
    </source>
</evidence>
<evidence type="ECO:0000256" key="6">
    <source>
        <dbReference type="SAM" id="MobiDB-lite"/>
    </source>
</evidence>
<reference evidence="9" key="2">
    <citation type="journal article" date="2016" name="Int. J. Syst. Evol. Microbiol.">
        <title>Complete genome sequence and cell structure of Limnochorda pilosa, a Gram-negative spore-former within the phylum Firmicutes.</title>
        <authorList>
            <person name="Watanabe M."/>
            <person name="Kojima H."/>
            <person name="Fukui M."/>
        </authorList>
    </citation>
    <scope>NUCLEOTIDE SEQUENCE [LARGE SCALE GENOMIC DNA]</scope>
    <source>
        <strain evidence="9">HC45</strain>
    </source>
</reference>
<dbReference type="GO" id="GO:0046983">
    <property type="term" value="F:protein dimerization activity"/>
    <property type="evidence" value="ECO:0007669"/>
    <property type="project" value="InterPro"/>
</dbReference>
<dbReference type="CDD" id="cd16917">
    <property type="entry name" value="HATPase_UhpB-NarQ-NarX-like"/>
    <property type="match status" value="1"/>
</dbReference>
<dbReference type="RefSeq" id="WP_068140295.1">
    <property type="nucleotide sequence ID" value="NZ_AP014924.1"/>
</dbReference>
<comment type="catalytic activity">
    <reaction evidence="1">
        <text>ATP + protein L-histidine = ADP + protein N-phospho-L-histidine.</text>
        <dbReference type="EC" id="2.7.13.3"/>
    </reaction>
</comment>